<dbReference type="EMBL" id="JAPWTK010000463">
    <property type="protein sequence ID" value="KAJ8939853.1"/>
    <property type="molecule type" value="Genomic_DNA"/>
</dbReference>
<dbReference type="Proteomes" id="UP001162162">
    <property type="component" value="Unassembled WGS sequence"/>
</dbReference>
<organism evidence="2 3">
    <name type="scientific">Aromia moschata</name>
    <dbReference type="NCBI Taxonomy" id="1265417"/>
    <lineage>
        <taxon>Eukaryota</taxon>
        <taxon>Metazoa</taxon>
        <taxon>Ecdysozoa</taxon>
        <taxon>Arthropoda</taxon>
        <taxon>Hexapoda</taxon>
        <taxon>Insecta</taxon>
        <taxon>Pterygota</taxon>
        <taxon>Neoptera</taxon>
        <taxon>Endopterygota</taxon>
        <taxon>Coleoptera</taxon>
        <taxon>Polyphaga</taxon>
        <taxon>Cucujiformia</taxon>
        <taxon>Chrysomeloidea</taxon>
        <taxon>Cerambycidae</taxon>
        <taxon>Cerambycinae</taxon>
        <taxon>Callichromatini</taxon>
        <taxon>Aromia</taxon>
    </lineage>
</organism>
<sequence length="152" mass="16897">MGGLVSKYKNAGDRNSDVSNSKWVSQALIKGPGAVYVQNGSPVTFACEISPLSSQAGTYGLFLPRSPWSGGCTRERKFPRRLTEDRFQRNNISVETEYKEGDQRILSKIHLPTVSWRDSGQYTCMQPSTKPDSVKLIVVEDISHLVFEAGRV</sequence>
<dbReference type="InterPro" id="IPR003599">
    <property type="entry name" value="Ig_sub"/>
</dbReference>
<dbReference type="InterPro" id="IPR036179">
    <property type="entry name" value="Ig-like_dom_sf"/>
</dbReference>
<dbReference type="InterPro" id="IPR013783">
    <property type="entry name" value="Ig-like_fold"/>
</dbReference>
<evidence type="ECO:0000313" key="3">
    <source>
        <dbReference type="Proteomes" id="UP001162162"/>
    </source>
</evidence>
<reference evidence="2" key="1">
    <citation type="journal article" date="2023" name="Insect Mol. Biol.">
        <title>Genome sequencing provides insights into the evolution of gene families encoding plant cell wall-degrading enzymes in longhorned beetles.</title>
        <authorList>
            <person name="Shin N.R."/>
            <person name="Okamura Y."/>
            <person name="Kirsch R."/>
            <person name="Pauchet Y."/>
        </authorList>
    </citation>
    <scope>NUCLEOTIDE SEQUENCE</scope>
    <source>
        <strain evidence="2">AMC_N1</strain>
    </source>
</reference>
<evidence type="ECO:0000259" key="1">
    <source>
        <dbReference type="SMART" id="SM00409"/>
    </source>
</evidence>
<accession>A0AAV8XM95</accession>
<name>A0AAV8XM95_9CUCU</name>
<keyword evidence="3" id="KW-1185">Reference proteome</keyword>
<proteinExistence type="predicted"/>
<protein>
    <recommendedName>
        <fullName evidence="1">Immunoglobulin domain-containing protein</fullName>
    </recommendedName>
</protein>
<comment type="caution">
    <text evidence="2">The sequence shown here is derived from an EMBL/GenBank/DDBJ whole genome shotgun (WGS) entry which is preliminary data.</text>
</comment>
<dbReference type="SMART" id="SM00409">
    <property type="entry name" value="IG"/>
    <property type="match status" value="1"/>
</dbReference>
<feature type="domain" description="Immunoglobulin" evidence="1">
    <location>
        <begin position="32"/>
        <end position="139"/>
    </location>
</feature>
<dbReference type="Gene3D" id="2.60.40.10">
    <property type="entry name" value="Immunoglobulins"/>
    <property type="match status" value="1"/>
</dbReference>
<gene>
    <name evidence="2" type="ORF">NQ318_006901</name>
</gene>
<evidence type="ECO:0000313" key="2">
    <source>
        <dbReference type="EMBL" id="KAJ8939853.1"/>
    </source>
</evidence>
<dbReference type="AlphaFoldDB" id="A0AAV8XM95"/>
<dbReference type="SUPFAM" id="SSF48726">
    <property type="entry name" value="Immunoglobulin"/>
    <property type="match status" value="1"/>
</dbReference>